<dbReference type="EMBL" id="FQWQ01000003">
    <property type="protein sequence ID" value="SHH54976.1"/>
    <property type="molecule type" value="Genomic_DNA"/>
</dbReference>
<keyword evidence="1" id="KW-0812">Transmembrane</keyword>
<dbReference type="AlphaFoldDB" id="A0A1M5TWJ4"/>
<dbReference type="Proteomes" id="UP000184212">
    <property type="component" value="Unassembled WGS sequence"/>
</dbReference>
<evidence type="ECO:0000313" key="3">
    <source>
        <dbReference type="Proteomes" id="UP000184212"/>
    </source>
</evidence>
<feature type="transmembrane region" description="Helical" evidence="1">
    <location>
        <begin position="122"/>
        <end position="139"/>
    </location>
</feature>
<reference evidence="2 3" key="1">
    <citation type="submission" date="2016-11" db="EMBL/GenBank/DDBJ databases">
        <authorList>
            <person name="Jaros S."/>
            <person name="Januszkiewicz K."/>
            <person name="Wedrychowicz H."/>
        </authorList>
    </citation>
    <scope>NUCLEOTIDE SEQUENCE [LARGE SCALE GENOMIC DNA]</scope>
    <source>
        <strain evidence="2 3">DSM 24574</strain>
    </source>
</reference>
<evidence type="ECO:0000313" key="2">
    <source>
        <dbReference type="EMBL" id="SHH54976.1"/>
    </source>
</evidence>
<dbReference type="STRING" id="947013.SAMN04488109_4310"/>
<organism evidence="2 3">
    <name type="scientific">Chryseolinea serpens</name>
    <dbReference type="NCBI Taxonomy" id="947013"/>
    <lineage>
        <taxon>Bacteria</taxon>
        <taxon>Pseudomonadati</taxon>
        <taxon>Bacteroidota</taxon>
        <taxon>Cytophagia</taxon>
        <taxon>Cytophagales</taxon>
        <taxon>Fulvivirgaceae</taxon>
        <taxon>Chryseolinea</taxon>
    </lineage>
</organism>
<keyword evidence="1" id="KW-1133">Transmembrane helix</keyword>
<protein>
    <submittedName>
        <fullName evidence="2">Uncharacterized protein</fullName>
    </submittedName>
</protein>
<sequence>METAENELDPVQSLHIITEAIAKTKENVKAHGFLFLLWGWLIAIASLSFFILQAYTSFQWFFLPFPVLVLTGIILSVRHYARRSHQTETYMGYYLKKMWLVLGISFITVVAMNVVITQPPFTYTLLIGGIGTMVSGLVLRFRPLVVGGVLFLLFAVASVFTPDVYKPLLQGIAVVTGYLIPGYLLKHSKV</sequence>
<dbReference type="OrthoDB" id="670335at2"/>
<evidence type="ECO:0000256" key="1">
    <source>
        <dbReference type="SAM" id="Phobius"/>
    </source>
</evidence>
<feature type="transmembrane region" description="Helical" evidence="1">
    <location>
        <begin position="33"/>
        <end position="52"/>
    </location>
</feature>
<feature type="transmembrane region" description="Helical" evidence="1">
    <location>
        <begin position="98"/>
        <end position="116"/>
    </location>
</feature>
<keyword evidence="1" id="KW-0472">Membrane</keyword>
<gene>
    <name evidence="2" type="ORF">SAMN04488109_4310</name>
</gene>
<keyword evidence="3" id="KW-1185">Reference proteome</keyword>
<proteinExistence type="predicted"/>
<dbReference type="RefSeq" id="WP_073138082.1">
    <property type="nucleotide sequence ID" value="NZ_FQWQ01000003.1"/>
</dbReference>
<accession>A0A1M5TWJ4</accession>
<feature type="transmembrane region" description="Helical" evidence="1">
    <location>
        <begin position="167"/>
        <end position="185"/>
    </location>
</feature>
<name>A0A1M5TWJ4_9BACT</name>
<feature type="transmembrane region" description="Helical" evidence="1">
    <location>
        <begin position="58"/>
        <end position="77"/>
    </location>
</feature>
<feature type="transmembrane region" description="Helical" evidence="1">
    <location>
        <begin position="144"/>
        <end position="161"/>
    </location>
</feature>